<evidence type="ECO:0000313" key="10">
    <source>
        <dbReference type="EMBL" id="TBO29264.1"/>
    </source>
</evidence>
<feature type="domain" description="Peptidase M14" evidence="9">
    <location>
        <begin position="33"/>
        <end position="285"/>
    </location>
</feature>
<proteinExistence type="inferred from homology"/>
<dbReference type="AlphaFoldDB" id="A0A4Q9GWV0"/>
<comment type="cofactor">
    <cofactor evidence="1">
        <name>Zn(2+)</name>
        <dbReference type="ChEBI" id="CHEBI:29105"/>
    </cofactor>
</comment>
<name>A0A4Q9GWV0_9BURK</name>
<gene>
    <name evidence="10" type="ORF">EYS42_12695</name>
</gene>
<dbReference type="GO" id="GO:0005615">
    <property type="term" value="C:extracellular space"/>
    <property type="evidence" value="ECO:0007669"/>
    <property type="project" value="TreeGrafter"/>
</dbReference>
<dbReference type="GO" id="GO:0004181">
    <property type="term" value="F:metallocarboxypeptidase activity"/>
    <property type="evidence" value="ECO:0007669"/>
    <property type="project" value="InterPro"/>
</dbReference>
<evidence type="ECO:0000256" key="3">
    <source>
        <dbReference type="ARBA" id="ARBA00022670"/>
    </source>
</evidence>
<keyword evidence="3" id="KW-0645">Protease</keyword>
<feature type="chain" id="PRO_5020424254" evidence="8">
    <location>
        <begin position="23"/>
        <end position="285"/>
    </location>
</feature>
<evidence type="ECO:0000256" key="7">
    <source>
        <dbReference type="PROSITE-ProRule" id="PRU01379"/>
    </source>
</evidence>
<dbReference type="Pfam" id="PF00246">
    <property type="entry name" value="Peptidase_M14"/>
    <property type="match status" value="1"/>
</dbReference>
<evidence type="ECO:0000256" key="2">
    <source>
        <dbReference type="ARBA" id="ARBA00005988"/>
    </source>
</evidence>
<comment type="similarity">
    <text evidence="2 7">Belongs to the peptidase M14 family.</text>
</comment>
<dbReference type="SMART" id="SM00631">
    <property type="entry name" value="Zn_pept"/>
    <property type="match status" value="1"/>
</dbReference>
<keyword evidence="8" id="KW-0732">Signal</keyword>
<comment type="caution">
    <text evidence="10">The sequence shown here is derived from an EMBL/GenBank/DDBJ whole genome shotgun (WGS) entry which is preliminary data.</text>
</comment>
<protein>
    <submittedName>
        <fullName evidence="10">Murein peptide amidase A</fullName>
    </submittedName>
</protein>
<evidence type="ECO:0000256" key="8">
    <source>
        <dbReference type="SAM" id="SignalP"/>
    </source>
</evidence>
<reference evidence="10 11" key="1">
    <citation type="submission" date="2019-02" db="EMBL/GenBank/DDBJ databases">
        <title>Aquabacterium sp. strain KMB7.</title>
        <authorList>
            <person name="Chen W.-M."/>
        </authorList>
    </citation>
    <scope>NUCLEOTIDE SEQUENCE [LARGE SCALE GENOMIC DNA]</scope>
    <source>
        <strain evidence="10 11">KMB7</strain>
    </source>
</reference>
<evidence type="ECO:0000259" key="9">
    <source>
        <dbReference type="PROSITE" id="PS52035"/>
    </source>
</evidence>
<evidence type="ECO:0000256" key="1">
    <source>
        <dbReference type="ARBA" id="ARBA00001947"/>
    </source>
</evidence>
<sequence length="285" mass="31750">MLPTFRSLGVLLAVCLPLLASAAGKPVVPAKTAPTPVQQFCADLVRKLPNVTPALCARSQLVPNGGRSVQNRVLFQRDVISPKARLKVLVVGGIHGDELSATALSLHWIGHAIDTPSNVHWRFVPLLNPDGMLLDVPTRTNSRGVDLNRNFPTPNWDKEAPLYWKDKTRNDPRRYPGPKPLSEPESRWLYEEMERWKPHLIVSVHAPYGVLDFDGPAVPPQRLGRLYLDQVGIFPGSLGNYGGVHKKVPVVTIELPSAIRTPQEAEMRQMWLDLLRWMGDRLGAE</sequence>
<evidence type="ECO:0000256" key="5">
    <source>
        <dbReference type="ARBA" id="ARBA00022833"/>
    </source>
</evidence>
<dbReference type="GO" id="GO:0006508">
    <property type="term" value="P:proteolysis"/>
    <property type="evidence" value="ECO:0007669"/>
    <property type="project" value="UniProtKB-KW"/>
</dbReference>
<dbReference type="Proteomes" id="UP000292120">
    <property type="component" value="Unassembled WGS sequence"/>
</dbReference>
<evidence type="ECO:0000256" key="4">
    <source>
        <dbReference type="ARBA" id="ARBA00022801"/>
    </source>
</evidence>
<dbReference type="EMBL" id="SIXI01000005">
    <property type="protein sequence ID" value="TBO29264.1"/>
    <property type="molecule type" value="Genomic_DNA"/>
</dbReference>
<organism evidence="10 11">
    <name type="scientific">Aquabacterium lacunae</name>
    <dbReference type="NCBI Taxonomy" id="2528630"/>
    <lineage>
        <taxon>Bacteria</taxon>
        <taxon>Pseudomonadati</taxon>
        <taxon>Pseudomonadota</taxon>
        <taxon>Betaproteobacteria</taxon>
        <taxon>Burkholderiales</taxon>
        <taxon>Aquabacterium</taxon>
    </lineage>
</organism>
<dbReference type="RefSeq" id="WP_130968560.1">
    <property type="nucleotide sequence ID" value="NZ_SIXI01000005.1"/>
</dbReference>
<keyword evidence="11" id="KW-1185">Reference proteome</keyword>
<keyword evidence="4" id="KW-0378">Hydrolase</keyword>
<dbReference type="InterPro" id="IPR000834">
    <property type="entry name" value="Peptidase_M14"/>
</dbReference>
<keyword evidence="6" id="KW-0482">Metalloprotease</keyword>
<dbReference type="PANTHER" id="PTHR11705:SF143">
    <property type="entry name" value="SLL0236 PROTEIN"/>
    <property type="match status" value="1"/>
</dbReference>
<feature type="signal peptide" evidence="8">
    <location>
        <begin position="1"/>
        <end position="22"/>
    </location>
</feature>
<dbReference type="Gene3D" id="3.40.630.10">
    <property type="entry name" value="Zn peptidases"/>
    <property type="match status" value="1"/>
</dbReference>
<dbReference type="PANTHER" id="PTHR11705">
    <property type="entry name" value="PROTEASE FAMILY M14 CARBOXYPEPTIDASE A,B"/>
    <property type="match status" value="1"/>
</dbReference>
<accession>A0A4Q9GWV0</accession>
<keyword evidence="5" id="KW-0862">Zinc</keyword>
<dbReference type="PROSITE" id="PS52035">
    <property type="entry name" value="PEPTIDASE_M14"/>
    <property type="match status" value="1"/>
</dbReference>
<evidence type="ECO:0000256" key="6">
    <source>
        <dbReference type="ARBA" id="ARBA00023049"/>
    </source>
</evidence>
<dbReference type="SUPFAM" id="SSF53187">
    <property type="entry name" value="Zn-dependent exopeptidases"/>
    <property type="match status" value="1"/>
</dbReference>
<comment type="caution">
    <text evidence="7">Lacks conserved residue(s) required for the propagation of feature annotation.</text>
</comment>
<dbReference type="GO" id="GO:0008270">
    <property type="term" value="F:zinc ion binding"/>
    <property type="evidence" value="ECO:0007669"/>
    <property type="project" value="InterPro"/>
</dbReference>
<dbReference type="OrthoDB" id="9779324at2"/>
<evidence type="ECO:0000313" key="11">
    <source>
        <dbReference type="Proteomes" id="UP000292120"/>
    </source>
</evidence>